<dbReference type="PROSITE" id="PS50025">
    <property type="entry name" value="LAM_G_DOMAIN"/>
    <property type="match status" value="2"/>
</dbReference>
<dbReference type="InterPro" id="IPR000152">
    <property type="entry name" value="EGF-type_Asp/Asn_hydroxyl_site"/>
</dbReference>
<feature type="domain" description="EGF-like" evidence="27">
    <location>
        <begin position="1814"/>
        <end position="1850"/>
    </location>
</feature>
<dbReference type="InterPro" id="IPR000742">
    <property type="entry name" value="EGF"/>
</dbReference>
<evidence type="ECO:0000256" key="9">
    <source>
        <dbReference type="ARBA" id="ARBA00022737"/>
    </source>
</evidence>
<dbReference type="OMA" id="TEVYTVI"/>
<dbReference type="Pfam" id="PF00028">
    <property type="entry name" value="Cadherin"/>
    <property type="match status" value="7"/>
</dbReference>
<evidence type="ECO:0000256" key="22">
    <source>
        <dbReference type="PROSITE-ProRule" id="PRU00460"/>
    </source>
</evidence>
<feature type="compositionally biased region" description="Basic residues" evidence="23">
    <location>
        <begin position="2741"/>
        <end position="2751"/>
    </location>
</feature>
<feature type="domain" description="Cadherin" evidence="32">
    <location>
        <begin position="671"/>
        <end position="773"/>
    </location>
</feature>
<dbReference type="InterPro" id="IPR001879">
    <property type="entry name" value="GPCR_2_extracellular_dom"/>
</dbReference>
<evidence type="ECO:0000256" key="4">
    <source>
        <dbReference type="ARBA" id="ARBA00022473"/>
    </source>
</evidence>
<feature type="domain" description="Cadherin" evidence="32">
    <location>
        <begin position="983"/>
        <end position="1088"/>
    </location>
</feature>
<evidence type="ECO:0000256" key="24">
    <source>
        <dbReference type="SAM" id="Phobius"/>
    </source>
</evidence>
<dbReference type="PROSITE" id="PS00232">
    <property type="entry name" value="CADHERIN_1"/>
    <property type="match status" value="6"/>
</dbReference>
<dbReference type="PROSITE" id="PS50227">
    <property type="entry name" value="G_PROTEIN_RECEP_F2_3"/>
    <property type="match status" value="1"/>
</dbReference>
<evidence type="ECO:0000256" key="2">
    <source>
        <dbReference type="ARBA" id="ARBA00004251"/>
    </source>
</evidence>
<evidence type="ECO:0000256" key="6">
    <source>
        <dbReference type="ARBA" id="ARBA00022536"/>
    </source>
</evidence>
<organism evidence="33 34">
    <name type="scientific">Varroa destructor</name>
    <name type="common">Honeybee mite</name>
    <dbReference type="NCBI Taxonomy" id="109461"/>
    <lineage>
        <taxon>Eukaryota</taxon>
        <taxon>Metazoa</taxon>
        <taxon>Ecdysozoa</taxon>
        <taxon>Arthropoda</taxon>
        <taxon>Chelicerata</taxon>
        <taxon>Arachnida</taxon>
        <taxon>Acari</taxon>
        <taxon>Parasitiformes</taxon>
        <taxon>Mesostigmata</taxon>
        <taxon>Gamasina</taxon>
        <taxon>Dermanyssoidea</taxon>
        <taxon>Varroidae</taxon>
        <taxon>Varroa</taxon>
    </lineage>
</organism>
<evidence type="ECO:0000313" key="33">
    <source>
        <dbReference type="EnsemblMetazoa" id="XP_022658444"/>
    </source>
</evidence>
<dbReference type="GO" id="GO:0048638">
    <property type="term" value="P:regulation of developmental growth"/>
    <property type="evidence" value="ECO:0007669"/>
    <property type="project" value="UniProtKB-ARBA"/>
</dbReference>
<feature type="region of interest" description="Disordered" evidence="23">
    <location>
        <begin position="2712"/>
        <end position="2915"/>
    </location>
</feature>
<dbReference type="InterPro" id="IPR032471">
    <property type="entry name" value="AGRL2-4_GAIN_subdom_A"/>
</dbReference>
<evidence type="ECO:0000259" key="26">
    <source>
        <dbReference type="PROSITE" id="PS50025"/>
    </source>
</evidence>
<protein>
    <recommendedName>
        <fullName evidence="35">Protocadherin-like wing polarity protein stan</fullName>
    </recommendedName>
</protein>
<feature type="compositionally biased region" description="Polar residues" evidence="23">
    <location>
        <begin position="2966"/>
        <end position="2981"/>
    </location>
</feature>
<dbReference type="Pfam" id="PF00008">
    <property type="entry name" value="EGF"/>
    <property type="match status" value="2"/>
</dbReference>
<dbReference type="InterPro" id="IPR056286">
    <property type="entry name" value="Cadherin_CELSR1-3_9th"/>
</dbReference>
<feature type="compositionally biased region" description="Acidic residues" evidence="23">
    <location>
        <begin position="2818"/>
        <end position="2831"/>
    </location>
</feature>
<comment type="caution">
    <text evidence="21">Lacks conserved residue(s) required for the propagation of feature annotation.</text>
</comment>
<feature type="domain" description="Laminin EGF-like" evidence="28">
    <location>
        <begin position="1948"/>
        <end position="1995"/>
    </location>
</feature>
<dbReference type="FunFam" id="2.60.40.60:FF:000005">
    <property type="entry name" value="Protocadherin 9"/>
    <property type="match status" value="1"/>
</dbReference>
<feature type="disulfide bond" evidence="21">
    <location>
        <begin position="1372"/>
        <end position="1381"/>
    </location>
</feature>
<dbReference type="PROSITE" id="PS50026">
    <property type="entry name" value="EGF_3"/>
    <property type="match status" value="4"/>
</dbReference>
<evidence type="ECO:0000256" key="3">
    <source>
        <dbReference type="ARBA" id="ARBA00004651"/>
    </source>
</evidence>
<evidence type="ECO:0000256" key="25">
    <source>
        <dbReference type="SAM" id="SignalP"/>
    </source>
</evidence>
<keyword evidence="5" id="KW-1003">Cell membrane</keyword>
<feature type="disulfide bond" evidence="22">
    <location>
        <begin position="1969"/>
        <end position="1978"/>
    </location>
</feature>
<feature type="domain" description="Laminin G" evidence="26">
    <location>
        <begin position="1650"/>
        <end position="1812"/>
    </location>
</feature>
<keyword evidence="4" id="KW-0217">Developmental protein</keyword>
<dbReference type="InterPro" id="IPR001881">
    <property type="entry name" value="EGF-like_Ca-bd_dom"/>
</dbReference>
<evidence type="ECO:0000256" key="21">
    <source>
        <dbReference type="PROSITE-ProRule" id="PRU00076"/>
    </source>
</evidence>
<dbReference type="OrthoDB" id="26203at2759"/>
<dbReference type="RefSeq" id="XP_022658445.1">
    <property type="nucleotide sequence ID" value="XM_022802710.1"/>
</dbReference>
<evidence type="ECO:0000259" key="31">
    <source>
        <dbReference type="PROSITE" id="PS50261"/>
    </source>
</evidence>
<proteinExistence type="predicted"/>
<dbReference type="FunFam" id="2.60.40.60:FF:000029">
    <property type="entry name" value="Cadherin EGF LAG seven-pass G-type receptor 3"/>
    <property type="match status" value="1"/>
</dbReference>
<dbReference type="InterPro" id="IPR000832">
    <property type="entry name" value="GPCR_2_secretin-like"/>
</dbReference>
<dbReference type="PROSITE" id="PS01186">
    <property type="entry name" value="EGF_2"/>
    <property type="match status" value="1"/>
</dbReference>
<feature type="disulfide bond" evidence="21">
    <location>
        <begin position="1840"/>
        <end position="1849"/>
    </location>
</feature>
<feature type="compositionally biased region" description="Low complexity" evidence="23">
    <location>
        <begin position="2858"/>
        <end position="2875"/>
    </location>
</feature>
<dbReference type="GO" id="GO:0007166">
    <property type="term" value="P:cell surface receptor signaling pathway"/>
    <property type="evidence" value="ECO:0007669"/>
    <property type="project" value="InterPro"/>
</dbReference>
<dbReference type="FunFam" id="2.60.40.60:FF:000010">
    <property type="entry name" value="Cadherin EGF LAG seven-pass G-type receptor 3"/>
    <property type="match status" value="1"/>
</dbReference>
<feature type="compositionally biased region" description="Low complexity" evidence="23">
    <location>
        <begin position="2713"/>
        <end position="2729"/>
    </location>
</feature>
<dbReference type="PROSITE" id="PS50268">
    <property type="entry name" value="CADHERIN_2"/>
    <property type="match status" value="8"/>
</dbReference>
<sequence>MKMVGPNFVGLLCRFLPLFITLTAFAVCRNTGTVEVQISESSNQRSQKIFDGLVTNTLRLAYTISNRLDGHWLRHYIGVNNETGSLFIEEPYLCINEASADLELSGFSKYAHIVIPLRLHFQQCGNPAYSVPKIRPLEVTLRTPKDASVCLKSTQLIAKLSDILPSTCGSASIEAPKSGDHLFAVEPHGQDVVYRGVDRCYNETQIRVRGSAICGLNQPKVPIKISWTHERIRVRRGLEDDNLFASAMCLTSVPEGKDPGYLVDTINIRHPNPSVKYSLEAALDARSNALFRIDSGSGVVMTTQTLDREQMPRHFLRVIAVDHLQNPPVTGTTTLQVSVLDENDHTPEFEQSRYEASVRESSPVGSTILTARATDSDAEQNAKVTYSLQDATDVFAIDATSGVIYTRAALDRERMSEYLITIRAEDGAPVQKRLTSTAQLLLTVLDDNDNYPQFSERSYSVEVPENISWIDKPEVVHVEAKDADANENAVLRFSIIGGNSQGHFAIDALTGSIRAVSPLDYEALSSYRLVVRVQDSGSPSRSNTTNVLINVLDVNDNDPRFYAAEFRESVPESVEKGHSIIQVQAFDADSGDNAKISYSLQTTDGSDPFLLPVSIEPDSGWIRVQTLLDHEKRVEYRFSVVARDNGTPQRSASAVVILSVQDVNDNDPRFEERSYNAVVSEKDPPGTLVLTLTAHDPDRDNRLQYHIASGNHRDRFGIISQNGAGIVSIAQPLDYKLENRFALSVVVSDSGGRTDTALLNINVTDANNHRPTFVKTPYSASIPEDTPVGTTVLVIEALDNDVGHNARVTYTLEDAVSAFKIEPDTGAVVTSAPLDRESVSGYTLVVTAQDEGRPPLSDSTSVEIEIMDVNDNAPKFAMGSYTSDVSEDALIGTSIMQISASDEDLGLNAQVRYTFTGGNDGQGAFSIDPTSGLVRTAKHLDREAVAMYQLKAVAVDRGSPQLSNTVPITVFVQDINDSPPRFDSDKIQIFVPENVPLGSVIGTIEAKDPDEGPNAQVTYSIVGGPDADSFSLISKPAGPVDIVSRVEFDYEGPKKRYIFSVRASSPPLRTDAQVEIWVTDINDNAPVLKNFLIVFNNFKNFFPTGPIGKIPANDPDVSDALHYKFTSGNRANLLELNETSGEIKLSPNLNTDVAIDADFQVSVFDGINEVSATCKLQVRWISEAMLNNSITIQMQDMTVEQFLSPSFDSFISALSAVVPCPKENIFLFNIQQDTPDILNVSFSVVKNRGHEDLYSSQYIQERMYLGRSLLYRLSDIEVLPFDDYPCSTEPCLNFERCEPILKFKAAGDFISSDRILFRPIQPSNTFQCMCPVGFAGMKHRFDCDTEVNFCYSSPCRNGGYCVQTEGGYYCECVNNFHGKNCEVAGKTNSSSSSANHCTASDSTLDEMCRLRGRSFPQRGTYVTFPSLKRRHRFSIKISFATPNQNGLLLYNGRYNDKNDFIAMELVDGQLVFSYSTGDQEATAVTAVKAGLNDGNWHTAHITYHERMASLSVDGCDPVVAERLGNDNNYQCASRGQLRLDHRCSDPMESCYRFLDLTGPLQLGGLPQIMSSFPVQNRDFIGCVRDLYIDHELIDLNQFVANNLTIAGCPSRRGFCHIDPCLNGATCQESWSGYRCICPEGYGGSECQDRVEPYRFHGDGHLTFKSSLRPIDIPWSIRLSLRTKHRQGLLLLIELGGNEKRFVLQIVNGSVVAAVDESKVSVLHLSVADGEWHQLHFWWNANVLGLSVDGDHYRSERHTHQSPAGHYIGDVWVGGHESGDFSPFRGCIENIRLGNQRDAYREPSSERNVFRGCGIQDACASNPCPDSSTCENTFEGFRCNCKPGFVGSQCLPICSLNPCEHNTTSSCVTAPSSQRGYQCLCDAKHYGERCEMTMIEHCPANWWGTPPFCGPCQCDVHKGYSSNCDKTTGDCVCEENYYFAPEQGTCLPCNCYAAGSHGPQCDSSGGQCRCREGVIGKNCDCCSNEFAEVTLRGCEVIYDGCPRARHSRVWWPRTSLGSEALSVCPALAQGKCSRFCDPNDGWQAPDLFHCLSDPLGPLAEELALIEKSNIQLRAHNSRRLARELHEALQRALENNMNELYGSDVRTVSQALSLIFEFEAQQGGFNLSHTQDRHFVRYLMHSLATVADARLAPLWQRLPVTMRLERLLARVEAYSRRLLANMEDTFTAPFLLGFNDNTFFSVDHASHAELHVDNTTSSYVYSITTGRKSLPLIRMPKFNNIPIQKLPAWMPRVGIPLSALSFDTYGSDSKALFSVAAFRDASSLYPLMYDSTINHNLGVSISSAVISVSVAKSDSKFSLLEQLNGESRVHISFPVLHGRFPRNPQCVFWYVSSATGYGKWSARGCRVEGFEPLRVNCSCDHLSMFAVLTEDSYTLARTQISYSQELSASVALIFSIALLTTTAALLIALTIASGGYSTNSHAIHVNVIICLLLVDLISLVGIGSHAPASASGCRMVAIGVHFAWLAVFSWILVDLLHIYRMLTEMKDVNHGSMKFYFSLAYGAPALIVALTLGIRSDLYAGYNFCWLSAASSLVWSQAGPVAAFVGGALLLAAASVMASVRVQGVELISDLGNIRFLLWLAMAQLPIITFFWLSSMFASAGSIYGWLMFSVCTPLAAIAVFLCQCILNARVRQNLWEMLRGRRKCLLAYYGSGGGGAGLSTSRSALSYGGRVGGLTDMSLQGTLQRRHVIMRAYSTTSRSTTHRSSSFASTVTGQPVRDGGRCKRANKNNRRRSRDDRDSVSEGSGSRGSRGSEFNKYNSHEDLHSVDQESMDLASSHSSDKDTITYTEENGGGPRQDYSDSEADDQSEAFDEDTVRLHREQAGSGVLHHQGHHEHQAMPHSQHPLHPSSLQQQQQHAGIVYGMGIHDGAGSGGQYSPTQDEDAGQYGGQHPHNQRPYSGMSGGIGAGAGIGGVNAMGHRDDGAAYTGAMSLSRTATLPLATRMLLSDSPTMSQSQPGSTSLDTRAAPAIGRGGGTTESLTSPGQDVEFIDEFSASPDNNTTATGGDETSV</sequence>
<feature type="transmembrane region" description="Helical" evidence="24">
    <location>
        <begin position="2404"/>
        <end position="2429"/>
    </location>
</feature>
<evidence type="ECO:0000259" key="32">
    <source>
        <dbReference type="PROSITE" id="PS50268"/>
    </source>
</evidence>
<dbReference type="PROSITE" id="PS01248">
    <property type="entry name" value="EGF_LAM_1"/>
    <property type="match status" value="1"/>
</dbReference>
<reference evidence="33" key="1">
    <citation type="submission" date="2021-01" db="UniProtKB">
        <authorList>
            <consortium name="EnsemblMetazoa"/>
        </authorList>
    </citation>
    <scope>IDENTIFICATION</scope>
</reference>
<dbReference type="InterPro" id="IPR000203">
    <property type="entry name" value="GPS"/>
</dbReference>
<dbReference type="PROSITE" id="PS00022">
    <property type="entry name" value="EGF_1"/>
    <property type="match status" value="4"/>
</dbReference>
<dbReference type="PRINTS" id="PR00205">
    <property type="entry name" value="CADHERIN"/>
</dbReference>
<dbReference type="SUPFAM" id="SSF57196">
    <property type="entry name" value="EGF/Laminin"/>
    <property type="match status" value="2"/>
</dbReference>
<feature type="compositionally biased region" description="Basic and acidic residues" evidence="23">
    <location>
        <begin position="2777"/>
        <end position="2786"/>
    </location>
</feature>
<dbReference type="InterPro" id="IPR002049">
    <property type="entry name" value="LE_dom"/>
</dbReference>
<evidence type="ECO:0000256" key="18">
    <source>
        <dbReference type="ARBA" id="ARBA00023224"/>
    </source>
</evidence>
<feature type="transmembrane region" description="Helical" evidence="24">
    <location>
        <begin position="2473"/>
        <end position="2493"/>
    </location>
</feature>
<dbReference type="Gene3D" id="2.60.120.200">
    <property type="match status" value="2"/>
</dbReference>
<dbReference type="Gene3D" id="1.20.1070.10">
    <property type="entry name" value="Rhodopsin 7-helix transmembrane proteins"/>
    <property type="match status" value="1"/>
</dbReference>
<dbReference type="GO" id="GO:0005509">
    <property type="term" value="F:calcium ion binding"/>
    <property type="evidence" value="ECO:0007669"/>
    <property type="project" value="UniProtKB-UniRule"/>
</dbReference>
<dbReference type="SMART" id="SM00303">
    <property type="entry name" value="GPS"/>
    <property type="match status" value="1"/>
</dbReference>
<keyword evidence="12 24" id="KW-1133">Transmembrane helix</keyword>
<feature type="disulfide bond" evidence="21">
    <location>
        <begin position="1880"/>
        <end position="1889"/>
    </location>
</feature>
<dbReference type="Gene3D" id="2.60.220.50">
    <property type="match status" value="1"/>
</dbReference>
<dbReference type="FunCoup" id="A0A7M7JXR0">
    <property type="interactions" value="144"/>
</dbReference>
<dbReference type="SMART" id="SM00008">
    <property type="entry name" value="HormR"/>
    <property type="match status" value="1"/>
</dbReference>
<dbReference type="FunFam" id="2.60.120.200:FF:000173">
    <property type="entry name" value="Cadherin EGF LAG seven-pass G-type receptor"/>
    <property type="match status" value="1"/>
</dbReference>
<keyword evidence="7 24" id="KW-0812">Transmembrane</keyword>
<evidence type="ECO:0000256" key="13">
    <source>
        <dbReference type="ARBA" id="ARBA00023040"/>
    </source>
</evidence>
<dbReference type="PROSITE" id="PS00010">
    <property type="entry name" value="ASX_HYDROXYL"/>
    <property type="match status" value="1"/>
</dbReference>
<dbReference type="FunFam" id="2.60.40.60:FF:000013">
    <property type="entry name" value="Cadherin EGF LAG seven-pass G-type receptor"/>
    <property type="match status" value="1"/>
</dbReference>
<keyword evidence="16" id="KW-0675">Receptor</keyword>
<dbReference type="EnsemblMetazoa" id="XM_022802708">
    <property type="protein sequence ID" value="XP_022658443"/>
    <property type="gene ID" value="LOC111249176"/>
</dbReference>
<dbReference type="Gene3D" id="2.60.40.60">
    <property type="entry name" value="Cadherins"/>
    <property type="match status" value="9"/>
</dbReference>
<dbReference type="EnsemblMetazoa" id="XM_022802710">
    <property type="protein sequence ID" value="XP_022658445"/>
    <property type="gene ID" value="LOC111249176"/>
</dbReference>
<keyword evidence="11" id="KW-0130">Cell adhesion</keyword>
<feature type="compositionally biased region" description="Polar residues" evidence="23">
    <location>
        <begin position="3014"/>
        <end position="3029"/>
    </location>
</feature>
<feature type="transmembrane region" description="Helical" evidence="24">
    <location>
        <begin position="2594"/>
        <end position="2615"/>
    </location>
</feature>
<feature type="transmembrane region" description="Helical" evidence="24">
    <location>
        <begin position="2513"/>
        <end position="2532"/>
    </location>
</feature>
<dbReference type="InterPro" id="IPR017981">
    <property type="entry name" value="GPCR_2-like_7TM"/>
</dbReference>
<dbReference type="SUPFAM" id="SSF49313">
    <property type="entry name" value="Cadherin-like"/>
    <property type="match status" value="9"/>
</dbReference>
<evidence type="ECO:0000256" key="8">
    <source>
        <dbReference type="ARBA" id="ARBA00022729"/>
    </source>
</evidence>
<dbReference type="InterPro" id="IPR002126">
    <property type="entry name" value="Cadherin-like_dom"/>
</dbReference>
<dbReference type="InterPro" id="IPR013320">
    <property type="entry name" value="ConA-like_dom_sf"/>
</dbReference>
<evidence type="ECO:0000256" key="17">
    <source>
        <dbReference type="ARBA" id="ARBA00023180"/>
    </source>
</evidence>
<dbReference type="Gene3D" id="2.10.25.10">
    <property type="entry name" value="Laminin"/>
    <property type="match status" value="4"/>
</dbReference>
<evidence type="ECO:0000256" key="23">
    <source>
        <dbReference type="SAM" id="MobiDB-lite"/>
    </source>
</evidence>
<dbReference type="Pfam" id="PF16489">
    <property type="entry name" value="GAIN"/>
    <property type="match status" value="1"/>
</dbReference>
<dbReference type="PROSITE" id="PS50221">
    <property type="entry name" value="GAIN_B"/>
    <property type="match status" value="1"/>
</dbReference>
<dbReference type="InterPro" id="IPR020894">
    <property type="entry name" value="Cadherin_CS"/>
</dbReference>
<feature type="domain" description="EGF-like" evidence="27">
    <location>
        <begin position="1851"/>
        <end position="1890"/>
    </location>
</feature>
<keyword evidence="8 25" id="KW-0732">Signal</keyword>
<dbReference type="GO" id="GO:0042067">
    <property type="term" value="P:establishment of ommatidial planar polarity"/>
    <property type="evidence" value="ECO:0007669"/>
    <property type="project" value="UniProtKB-ARBA"/>
</dbReference>
<dbReference type="GO" id="GO:0004930">
    <property type="term" value="F:G protein-coupled receptor activity"/>
    <property type="evidence" value="ECO:0007669"/>
    <property type="project" value="UniProtKB-KW"/>
</dbReference>
<feature type="region of interest" description="Disordered" evidence="23">
    <location>
        <begin position="2966"/>
        <end position="3029"/>
    </location>
</feature>
<feature type="disulfide bond" evidence="22">
    <location>
        <begin position="1948"/>
        <end position="1960"/>
    </location>
</feature>
<dbReference type="Pfam" id="PF01825">
    <property type="entry name" value="GPS"/>
    <property type="match status" value="1"/>
</dbReference>
<dbReference type="SUPFAM" id="SSF49899">
    <property type="entry name" value="Concanavalin A-like lectins/glucanases"/>
    <property type="match status" value="2"/>
</dbReference>
<dbReference type="Pfam" id="PF00053">
    <property type="entry name" value="EGF_laminin"/>
    <property type="match status" value="2"/>
</dbReference>
<dbReference type="CDD" id="cd00054">
    <property type="entry name" value="EGF_CA"/>
    <property type="match status" value="3"/>
</dbReference>
<evidence type="ECO:0000256" key="1">
    <source>
        <dbReference type="ARBA" id="ARBA00004221"/>
    </source>
</evidence>
<dbReference type="Gene3D" id="4.10.1240.10">
    <property type="entry name" value="GPCR, family 2, extracellular hormone receptor domain"/>
    <property type="match status" value="1"/>
</dbReference>
<feature type="transmembrane region" description="Helical" evidence="24">
    <location>
        <begin position="2552"/>
        <end position="2574"/>
    </location>
</feature>
<keyword evidence="6 21" id="KW-0245">EGF-like domain</keyword>
<dbReference type="GeneID" id="111249176"/>
<dbReference type="KEGG" id="vde:111249176"/>
<dbReference type="GO" id="GO:0016324">
    <property type="term" value="C:apical plasma membrane"/>
    <property type="evidence" value="ECO:0007669"/>
    <property type="project" value="UniProtKB-SubCell"/>
</dbReference>
<feature type="domain" description="G-protein coupled receptors family 2 profile 1" evidence="30">
    <location>
        <begin position="1968"/>
        <end position="2053"/>
    </location>
</feature>
<feature type="domain" description="Cadherin" evidence="32">
    <location>
        <begin position="350"/>
        <end position="454"/>
    </location>
</feature>
<dbReference type="EnsemblMetazoa" id="XM_022802709">
    <property type="protein sequence ID" value="XP_022658444"/>
    <property type="gene ID" value="LOC111249176"/>
</dbReference>
<evidence type="ECO:0000256" key="7">
    <source>
        <dbReference type="ARBA" id="ARBA00022692"/>
    </source>
</evidence>
<dbReference type="PROSITE" id="PS50027">
    <property type="entry name" value="EGF_LAM_2"/>
    <property type="match status" value="1"/>
</dbReference>
<dbReference type="CTD" id="36125"/>
<dbReference type="CDD" id="cd11304">
    <property type="entry name" value="Cadherin_repeat"/>
    <property type="match status" value="9"/>
</dbReference>
<dbReference type="SMART" id="SM00112">
    <property type="entry name" value="CA"/>
    <property type="match status" value="8"/>
</dbReference>
<dbReference type="SMART" id="SM00282">
    <property type="entry name" value="LamG"/>
    <property type="match status" value="2"/>
</dbReference>
<evidence type="ECO:0000256" key="15">
    <source>
        <dbReference type="ARBA" id="ARBA00023157"/>
    </source>
</evidence>
<keyword evidence="34" id="KW-1185">Reference proteome</keyword>
<feature type="disulfide bond" evidence="21">
    <location>
        <begin position="1637"/>
        <end position="1646"/>
    </location>
</feature>
<feature type="domain" description="Cadherin" evidence="32">
    <location>
        <begin position="252"/>
        <end position="349"/>
    </location>
</feature>
<dbReference type="InterPro" id="IPR001791">
    <property type="entry name" value="Laminin_G"/>
</dbReference>
<comment type="subcellular location">
    <subcellularLocation>
        <location evidence="1">Apical cell membrane</location>
    </subcellularLocation>
    <subcellularLocation>
        <location evidence="3">Cell membrane</location>
        <topology evidence="3">Multi-pass membrane protein</topology>
    </subcellularLocation>
    <subcellularLocation>
        <location evidence="2">Cell membrane</location>
        <topology evidence="2">Single-pass type I membrane protein</topology>
    </subcellularLocation>
</comment>
<dbReference type="SMART" id="SM00179">
    <property type="entry name" value="EGF_CA"/>
    <property type="match status" value="3"/>
</dbReference>
<evidence type="ECO:0000256" key="5">
    <source>
        <dbReference type="ARBA" id="ARBA00022475"/>
    </source>
</evidence>
<dbReference type="CDD" id="cd00110">
    <property type="entry name" value="LamG"/>
    <property type="match status" value="2"/>
</dbReference>
<evidence type="ECO:0000259" key="29">
    <source>
        <dbReference type="PROSITE" id="PS50221"/>
    </source>
</evidence>
<dbReference type="GO" id="GO:0035159">
    <property type="term" value="P:regulation of tube length, open tracheal system"/>
    <property type="evidence" value="ECO:0007669"/>
    <property type="project" value="UniProtKB-ARBA"/>
</dbReference>
<feature type="domain" description="EGF-like" evidence="27">
    <location>
        <begin position="1346"/>
        <end position="1382"/>
    </location>
</feature>
<keyword evidence="13" id="KW-0297">G-protein coupled receptor</keyword>
<feature type="chain" id="PRO_5036401540" description="Protocadherin-like wing polarity protein stan" evidence="25">
    <location>
        <begin position="29"/>
        <end position="3029"/>
    </location>
</feature>
<dbReference type="FunFam" id="4.10.1240.10:FF:000021">
    <property type="entry name" value="Cadherin EGF LAG seven-pass G-type receptor"/>
    <property type="match status" value="1"/>
</dbReference>
<dbReference type="GO" id="GO:0022603">
    <property type="term" value="P:regulation of anatomical structure morphogenesis"/>
    <property type="evidence" value="ECO:0007669"/>
    <property type="project" value="UniProtKB-ARBA"/>
</dbReference>
<dbReference type="Pfam" id="PF02210">
    <property type="entry name" value="Laminin_G_2"/>
    <property type="match status" value="2"/>
</dbReference>
<dbReference type="Proteomes" id="UP000594260">
    <property type="component" value="Unplaced"/>
</dbReference>
<feature type="domain" description="GAIN-B" evidence="29">
    <location>
        <begin position="2240"/>
        <end position="2393"/>
    </location>
</feature>
<dbReference type="FunFam" id="2.60.40.60:FF:000058">
    <property type="entry name" value="FAT atypical cadherin 3"/>
    <property type="match status" value="1"/>
</dbReference>
<feature type="signal peptide" evidence="25">
    <location>
        <begin position="1"/>
        <end position="28"/>
    </location>
</feature>
<feature type="domain" description="Cadherin" evidence="32">
    <location>
        <begin position="562"/>
        <end position="670"/>
    </location>
</feature>
<dbReference type="PROSITE" id="PS50261">
    <property type="entry name" value="G_PROTEIN_RECEP_F2_4"/>
    <property type="match status" value="1"/>
</dbReference>
<keyword evidence="15 21" id="KW-1015">Disulfide bond</keyword>
<evidence type="ECO:0000313" key="34">
    <source>
        <dbReference type="Proteomes" id="UP000594260"/>
    </source>
</evidence>
<dbReference type="PANTHER" id="PTHR24026">
    <property type="entry name" value="FAT ATYPICAL CADHERIN-RELATED"/>
    <property type="match status" value="1"/>
</dbReference>
<evidence type="ECO:0000256" key="11">
    <source>
        <dbReference type="ARBA" id="ARBA00022889"/>
    </source>
</evidence>
<feature type="disulfide bond" evidence="22">
    <location>
        <begin position="1950"/>
        <end position="1967"/>
    </location>
</feature>
<keyword evidence="14 24" id="KW-0472">Membrane</keyword>
<dbReference type="RefSeq" id="XP_022658444.1">
    <property type="nucleotide sequence ID" value="XM_022802709.1"/>
</dbReference>
<evidence type="ECO:0000256" key="10">
    <source>
        <dbReference type="ARBA" id="ARBA00022837"/>
    </source>
</evidence>
<feature type="domain" description="Cadherin" evidence="32">
    <location>
        <begin position="774"/>
        <end position="876"/>
    </location>
</feature>
<dbReference type="FunFam" id="2.60.40.60:FF:000020">
    <property type="entry name" value="Dachsous cadherin-related 1b"/>
    <property type="match status" value="2"/>
</dbReference>
<feature type="domain" description="EGF-like" evidence="27">
    <location>
        <begin position="1611"/>
        <end position="1647"/>
    </location>
</feature>
<accession>A0A7M7JXR0</accession>
<evidence type="ECO:0000256" key="19">
    <source>
        <dbReference type="ARBA" id="ARBA00023292"/>
    </source>
</evidence>
<dbReference type="FunFam" id="2.10.25.10:FF:000255">
    <property type="entry name" value="Sushi, nidogen and EGF-like domains 1"/>
    <property type="match status" value="1"/>
</dbReference>
<dbReference type="CDD" id="cd00055">
    <property type="entry name" value="EGF_Lam"/>
    <property type="match status" value="1"/>
</dbReference>
<evidence type="ECO:0000259" key="27">
    <source>
        <dbReference type="PROSITE" id="PS50026"/>
    </source>
</evidence>
<evidence type="ECO:0000256" key="14">
    <source>
        <dbReference type="ARBA" id="ARBA00023136"/>
    </source>
</evidence>
<keyword evidence="19 22" id="KW-0424">Laminin EGF-like domain</keyword>
<evidence type="ECO:0000259" key="28">
    <source>
        <dbReference type="PROSITE" id="PS50027"/>
    </source>
</evidence>
<feature type="domain" description="Laminin G" evidence="26">
    <location>
        <begin position="1411"/>
        <end position="1615"/>
    </location>
</feature>
<keyword evidence="10 20" id="KW-0106">Calcium</keyword>
<feature type="domain" description="Cadherin" evidence="32">
    <location>
        <begin position="877"/>
        <end position="982"/>
    </location>
</feature>
<dbReference type="RefSeq" id="XP_022658443.1">
    <property type="nucleotide sequence ID" value="XM_022802708.1"/>
</dbReference>
<dbReference type="PANTHER" id="PTHR24026:SF51">
    <property type="entry name" value="PROTOCADHERIN-LIKE WING POLARITY PROTEIN STAN"/>
    <property type="match status" value="1"/>
</dbReference>
<keyword evidence="17" id="KW-0325">Glycoprotein</keyword>
<evidence type="ECO:0000259" key="30">
    <source>
        <dbReference type="PROSITE" id="PS50227"/>
    </source>
</evidence>
<feature type="transmembrane region" description="Helical" evidence="24">
    <location>
        <begin position="2621"/>
        <end position="2645"/>
    </location>
</feature>
<keyword evidence="18" id="KW-0807">Transducer</keyword>
<evidence type="ECO:0008006" key="35">
    <source>
        <dbReference type="Google" id="ProtNLM"/>
    </source>
</evidence>
<dbReference type="SMART" id="SM00181">
    <property type="entry name" value="EGF"/>
    <property type="match status" value="5"/>
</dbReference>
<name>A0A7M7JXR0_VARDE</name>
<dbReference type="GO" id="GO:0007156">
    <property type="term" value="P:homophilic cell adhesion via plasma membrane adhesion molecules"/>
    <property type="evidence" value="ECO:0007669"/>
    <property type="project" value="InterPro"/>
</dbReference>
<dbReference type="InterPro" id="IPR015919">
    <property type="entry name" value="Cadherin-like_sf"/>
</dbReference>
<dbReference type="InParanoid" id="A0A7M7JXR0"/>
<dbReference type="InterPro" id="IPR057244">
    <property type="entry name" value="GAIN_B"/>
</dbReference>
<evidence type="ECO:0000256" key="20">
    <source>
        <dbReference type="PROSITE-ProRule" id="PRU00043"/>
    </source>
</evidence>
<feature type="compositionally biased region" description="Low complexity" evidence="23">
    <location>
        <begin position="2760"/>
        <end position="2771"/>
    </location>
</feature>
<dbReference type="Pfam" id="PF00002">
    <property type="entry name" value="7tm_2"/>
    <property type="match status" value="1"/>
</dbReference>
<evidence type="ECO:0000256" key="16">
    <source>
        <dbReference type="ARBA" id="ARBA00023170"/>
    </source>
</evidence>
<feature type="domain" description="Cadherin" evidence="32">
    <location>
        <begin position="455"/>
        <end position="561"/>
    </location>
</feature>
<feature type="transmembrane region" description="Helical" evidence="24">
    <location>
        <begin position="2441"/>
        <end position="2461"/>
    </location>
</feature>
<dbReference type="GO" id="GO:0051239">
    <property type="term" value="P:regulation of multicellular organismal process"/>
    <property type="evidence" value="ECO:0007669"/>
    <property type="project" value="UniProtKB-ARBA"/>
</dbReference>
<feature type="domain" description="G-protein coupled receptors family 2 profile 2" evidence="31">
    <location>
        <begin position="2402"/>
        <end position="2646"/>
    </location>
</feature>
<dbReference type="GO" id="GO:0016339">
    <property type="term" value="P:calcium-dependent cell-cell adhesion via plasma membrane cell adhesion molecules"/>
    <property type="evidence" value="ECO:0007669"/>
    <property type="project" value="UniProtKB-ARBA"/>
</dbReference>
<dbReference type="InterPro" id="IPR036445">
    <property type="entry name" value="GPCR_2_extracell_dom_sf"/>
</dbReference>
<dbReference type="SMART" id="SM00180">
    <property type="entry name" value="EGF_Lam"/>
    <property type="match status" value="1"/>
</dbReference>
<keyword evidence="9" id="KW-0677">Repeat</keyword>
<dbReference type="Pfam" id="PF23592">
    <property type="entry name" value="Cadherin_CELSR2_9th"/>
    <property type="match status" value="1"/>
</dbReference>
<dbReference type="InterPro" id="IPR046338">
    <property type="entry name" value="GAIN_dom_sf"/>
</dbReference>
<evidence type="ECO:0000256" key="12">
    <source>
        <dbReference type="ARBA" id="ARBA00022989"/>
    </source>
</evidence>